<comment type="caution">
    <text evidence="1">The sequence shown here is derived from an EMBL/GenBank/DDBJ whole genome shotgun (WGS) entry which is preliminary data.</text>
</comment>
<protein>
    <submittedName>
        <fullName evidence="1">Uncharacterized protein</fullName>
    </submittedName>
</protein>
<dbReference type="Proteomes" id="UP001054252">
    <property type="component" value="Unassembled WGS sequence"/>
</dbReference>
<proteinExistence type="predicted"/>
<evidence type="ECO:0000313" key="1">
    <source>
        <dbReference type="EMBL" id="GKU92845.1"/>
    </source>
</evidence>
<name>A0AAV5I6D7_9ROSI</name>
<reference evidence="1 2" key="1">
    <citation type="journal article" date="2021" name="Commun. Biol.">
        <title>The genome of Shorea leprosula (Dipterocarpaceae) highlights the ecological relevance of drought in aseasonal tropical rainforests.</title>
        <authorList>
            <person name="Ng K.K.S."/>
            <person name="Kobayashi M.J."/>
            <person name="Fawcett J.A."/>
            <person name="Hatakeyama M."/>
            <person name="Paape T."/>
            <person name="Ng C.H."/>
            <person name="Ang C.C."/>
            <person name="Tnah L.H."/>
            <person name="Lee C.T."/>
            <person name="Nishiyama T."/>
            <person name="Sese J."/>
            <person name="O'Brien M.J."/>
            <person name="Copetti D."/>
            <person name="Mohd Noor M.I."/>
            <person name="Ong R.C."/>
            <person name="Putra M."/>
            <person name="Sireger I.Z."/>
            <person name="Indrioko S."/>
            <person name="Kosugi Y."/>
            <person name="Izuno A."/>
            <person name="Isagi Y."/>
            <person name="Lee S.L."/>
            <person name="Shimizu K.K."/>
        </authorList>
    </citation>
    <scope>NUCLEOTIDE SEQUENCE [LARGE SCALE GENOMIC DNA]</scope>
    <source>
        <strain evidence="1">214</strain>
    </source>
</reference>
<sequence length="133" mass="15271">MEKYLSFLKEFYCVFGKLTSKESKSHTKENAIVLAKFEELNHIKASLGAANLSLALENDETRESEGDERLKLELIGEHNWKGVRTDAGGVGGDGDWRKQVDQRASVVEIWSRRYGGRREKWNLKKELIRMNEA</sequence>
<gene>
    <name evidence="1" type="ORF">SLEP1_g6517</name>
</gene>
<dbReference type="EMBL" id="BPVZ01000006">
    <property type="protein sequence ID" value="GKU92845.1"/>
    <property type="molecule type" value="Genomic_DNA"/>
</dbReference>
<dbReference type="AlphaFoldDB" id="A0AAV5I6D7"/>
<accession>A0AAV5I6D7</accession>
<evidence type="ECO:0000313" key="2">
    <source>
        <dbReference type="Proteomes" id="UP001054252"/>
    </source>
</evidence>
<organism evidence="1 2">
    <name type="scientific">Rubroshorea leprosula</name>
    <dbReference type="NCBI Taxonomy" id="152421"/>
    <lineage>
        <taxon>Eukaryota</taxon>
        <taxon>Viridiplantae</taxon>
        <taxon>Streptophyta</taxon>
        <taxon>Embryophyta</taxon>
        <taxon>Tracheophyta</taxon>
        <taxon>Spermatophyta</taxon>
        <taxon>Magnoliopsida</taxon>
        <taxon>eudicotyledons</taxon>
        <taxon>Gunneridae</taxon>
        <taxon>Pentapetalae</taxon>
        <taxon>rosids</taxon>
        <taxon>malvids</taxon>
        <taxon>Malvales</taxon>
        <taxon>Dipterocarpaceae</taxon>
        <taxon>Rubroshorea</taxon>
    </lineage>
</organism>
<keyword evidence="2" id="KW-1185">Reference proteome</keyword>